<accession>A0A9N8VVL7</accession>
<protein>
    <submittedName>
        <fullName evidence="1">1888_t:CDS:1</fullName>
    </submittedName>
</protein>
<evidence type="ECO:0000313" key="2">
    <source>
        <dbReference type="Proteomes" id="UP000789831"/>
    </source>
</evidence>
<keyword evidence="2" id="KW-1185">Reference proteome</keyword>
<dbReference type="Proteomes" id="UP000789831">
    <property type="component" value="Unassembled WGS sequence"/>
</dbReference>
<dbReference type="EMBL" id="CAJVPL010000209">
    <property type="protein sequence ID" value="CAG8465872.1"/>
    <property type="molecule type" value="Genomic_DNA"/>
</dbReference>
<gene>
    <name evidence="1" type="ORF">AGERDE_LOCUS2488</name>
</gene>
<organism evidence="1 2">
    <name type="scientific">Ambispora gerdemannii</name>
    <dbReference type="NCBI Taxonomy" id="144530"/>
    <lineage>
        <taxon>Eukaryota</taxon>
        <taxon>Fungi</taxon>
        <taxon>Fungi incertae sedis</taxon>
        <taxon>Mucoromycota</taxon>
        <taxon>Glomeromycotina</taxon>
        <taxon>Glomeromycetes</taxon>
        <taxon>Archaeosporales</taxon>
        <taxon>Ambisporaceae</taxon>
        <taxon>Ambispora</taxon>
    </lineage>
</organism>
<sequence length="69" mass="8037">MSYLVYDFQTIRPEGRVVLKTMDPLNPMDLIPVNFDLPVAGKKYNQGSTLSTIMTQLHRRDDFETRSQF</sequence>
<comment type="caution">
    <text evidence="1">The sequence shown here is derived from an EMBL/GenBank/DDBJ whole genome shotgun (WGS) entry which is preliminary data.</text>
</comment>
<name>A0A9N8VVL7_9GLOM</name>
<dbReference type="AlphaFoldDB" id="A0A9N8VVL7"/>
<reference evidence="1" key="1">
    <citation type="submission" date="2021-06" db="EMBL/GenBank/DDBJ databases">
        <authorList>
            <person name="Kallberg Y."/>
            <person name="Tangrot J."/>
            <person name="Rosling A."/>
        </authorList>
    </citation>
    <scope>NUCLEOTIDE SEQUENCE</scope>
    <source>
        <strain evidence="1">MT106</strain>
    </source>
</reference>
<evidence type="ECO:0000313" key="1">
    <source>
        <dbReference type="EMBL" id="CAG8465872.1"/>
    </source>
</evidence>
<proteinExistence type="predicted"/>